<dbReference type="PANTHER" id="PTHR37814:SF1">
    <property type="entry name" value="MEMBRANE PROTEIN"/>
    <property type="match status" value="1"/>
</dbReference>
<dbReference type="EMBL" id="AP023420">
    <property type="protein sequence ID" value="BCK85451.1"/>
    <property type="molecule type" value="Genomic_DNA"/>
</dbReference>
<feature type="transmembrane region" description="Helical" evidence="1">
    <location>
        <begin position="223"/>
        <end position="246"/>
    </location>
</feature>
<feature type="transmembrane region" description="Helical" evidence="1">
    <location>
        <begin position="307"/>
        <end position="324"/>
    </location>
</feature>
<feature type="transmembrane region" description="Helical" evidence="1">
    <location>
        <begin position="118"/>
        <end position="137"/>
    </location>
</feature>
<feature type="transmembrane region" description="Helical" evidence="1">
    <location>
        <begin position="149"/>
        <end position="170"/>
    </location>
</feature>
<dbReference type="Proteomes" id="UP000679848">
    <property type="component" value="Chromosome"/>
</dbReference>
<protein>
    <submittedName>
        <fullName evidence="2">Membrane protein</fullName>
    </submittedName>
</protein>
<keyword evidence="1" id="KW-0812">Transmembrane</keyword>
<dbReference type="AlphaFoldDB" id="A0A810QJ37"/>
<feature type="transmembrane region" description="Helical" evidence="1">
    <location>
        <begin position="12"/>
        <end position="29"/>
    </location>
</feature>
<sequence length="365" mass="39372">MNQEYTARGIAKYAGAFIAWMIGSGFASGQETLQFFTSYGLASYTAIGLNFIGTLFFGVVFVETGYRNRELSPFNHFLYFCGNRAGRFYSGLIAVIVFLLMAVLISGAGATLQEYYGLNHLAGSLLMAAAVLAAYLSGFERLIFVISKVGPAVIAFTLAVGVITAVRDWGDLSMASSQAAVLSPLRTSPHWGISSLLYLSLNFLSGGAYFTQLGVSAEREKDVTYGMIVGIVVLMAAIAIVNTAFLLNAQPMAELSIPILYLAEKISHPLGAAFSIILILGIFSSCSSMMWTVCSRFSFSEKRTQQLFAAGVAAGAFFIGLLPFTKLISVFYPLVGYAGILLLLMVVRKVLREKDERTPAPSKPE</sequence>
<feature type="transmembrane region" description="Helical" evidence="1">
    <location>
        <begin position="190"/>
        <end position="211"/>
    </location>
</feature>
<feature type="transmembrane region" description="Helical" evidence="1">
    <location>
        <begin position="330"/>
        <end position="347"/>
    </location>
</feature>
<proteinExistence type="predicted"/>
<feature type="transmembrane region" description="Helical" evidence="1">
    <location>
        <begin position="41"/>
        <end position="62"/>
    </location>
</feature>
<keyword evidence="3" id="KW-1185">Reference proteome</keyword>
<evidence type="ECO:0000313" key="2">
    <source>
        <dbReference type="EMBL" id="BCK85451.1"/>
    </source>
</evidence>
<organism evidence="2 3">
    <name type="scientific">Pusillibacter faecalis</name>
    <dbReference type="NCBI Taxonomy" id="2714358"/>
    <lineage>
        <taxon>Bacteria</taxon>
        <taxon>Bacillati</taxon>
        <taxon>Bacillota</taxon>
        <taxon>Clostridia</taxon>
        <taxon>Eubacteriales</taxon>
        <taxon>Oscillospiraceae</taxon>
        <taxon>Pusillibacter</taxon>
    </lineage>
</organism>
<evidence type="ECO:0000256" key="1">
    <source>
        <dbReference type="SAM" id="Phobius"/>
    </source>
</evidence>
<keyword evidence="1" id="KW-0472">Membrane</keyword>
<gene>
    <name evidence="2" type="ORF">MM59RIKEN_27700</name>
</gene>
<dbReference type="InterPro" id="IPR038728">
    <property type="entry name" value="YkvI-like"/>
</dbReference>
<reference evidence="2" key="1">
    <citation type="submission" date="2020-09" db="EMBL/GenBank/DDBJ databases">
        <title>New species isolated from human feces.</title>
        <authorList>
            <person name="Kitahara M."/>
            <person name="Shigeno Y."/>
            <person name="Shime M."/>
            <person name="Matsumoto Y."/>
            <person name="Nakamura S."/>
            <person name="Motooka D."/>
            <person name="Fukuoka S."/>
            <person name="Nishikawa H."/>
            <person name="Benno Y."/>
        </authorList>
    </citation>
    <scope>NUCLEOTIDE SEQUENCE</scope>
    <source>
        <strain evidence="2">MM59</strain>
    </source>
</reference>
<feature type="transmembrane region" description="Helical" evidence="1">
    <location>
        <begin position="88"/>
        <end position="112"/>
    </location>
</feature>
<accession>A0A810QJ37</accession>
<keyword evidence="1" id="KW-1133">Transmembrane helix</keyword>
<dbReference type="KEGG" id="pfaa:MM59RIKEN_27700"/>
<evidence type="ECO:0000313" key="3">
    <source>
        <dbReference type="Proteomes" id="UP000679848"/>
    </source>
</evidence>
<feature type="transmembrane region" description="Helical" evidence="1">
    <location>
        <begin position="266"/>
        <end position="286"/>
    </location>
</feature>
<dbReference type="PANTHER" id="PTHR37814">
    <property type="entry name" value="CONSERVED MEMBRANE PROTEIN"/>
    <property type="match status" value="1"/>
</dbReference>
<name>A0A810QJ37_9FIRM</name>